<feature type="domain" description="Helicase C-terminal" evidence="3">
    <location>
        <begin position="653"/>
        <end position="816"/>
    </location>
</feature>
<dbReference type="Pfam" id="PF00271">
    <property type="entry name" value="Helicase_C"/>
    <property type="match status" value="1"/>
</dbReference>
<dbReference type="Pfam" id="PF13091">
    <property type="entry name" value="PLDc_2"/>
    <property type="match status" value="1"/>
</dbReference>
<dbReference type="Gene3D" id="3.40.50.300">
    <property type="entry name" value="P-loop containing nucleotide triphosphate hydrolases"/>
    <property type="match status" value="2"/>
</dbReference>
<dbReference type="GO" id="GO:0016787">
    <property type="term" value="F:hydrolase activity"/>
    <property type="evidence" value="ECO:0007669"/>
    <property type="project" value="UniProtKB-KW"/>
</dbReference>
<organism evidence="4 5">
    <name type="scientific">Thermospira aquatica</name>
    <dbReference type="NCBI Taxonomy" id="2828656"/>
    <lineage>
        <taxon>Bacteria</taxon>
        <taxon>Pseudomonadati</taxon>
        <taxon>Spirochaetota</taxon>
        <taxon>Spirochaetia</taxon>
        <taxon>Brevinematales</taxon>
        <taxon>Thermospiraceae</taxon>
        <taxon>Thermospira</taxon>
    </lineage>
</organism>
<dbReference type="CDD" id="cd18793">
    <property type="entry name" value="SF2_C_SNF"/>
    <property type="match status" value="1"/>
</dbReference>
<keyword evidence="1" id="KW-0378">Hydrolase</keyword>
<dbReference type="InterPro" id="IPR001650">
    <property type="entry name" value="Helicase_C-like"/>
</dbReference>
<evidence type="ECO:0000259" key="3">
    <source>
        <dbReference type="PROSITE" id="PS51194"/>
    </source>
</evidence>
<evidence type="ECO:0008006" key="6">
    <source>
        <dbReference type="Google" id="ProtNLM"/>
    </source>
</evidence>
<evidence type="ECO:0000256" key="1">
    <source>
        <dbReference type="ARBA" id="ARBA00022801"/>
    </source>
</evidence>
<dbReference type="Gene3D" id="3.30.870.10">
    <property type="entry name" value="Endonuclease Chain A"/>
    <property type="match status" value="1"/>
</dbReference>
<feature type="domain" description="Helicase ATP-binding" evidence="2">
    <location>
        <begin position="267"/>
        <end position="407"/>
    </location>
</feature>
<dbReference type="SMART" id="SM00487">
    <property type="entry name" value="DEXDc"/>
    <property type="match status" value="1"/>
</dbReference>
<dbReference type="PANTHER" id="PTHR45766:SF6">
    <property type="entry name" value="SWI_SNF-RELATED MATRIX-ASSOCIATED ACTIN-DEPENDENT REGULATOR OF CHROMATIN SUBFAMILY A-LIKE PROTEIN 1"/>
    <property type="match status" value="1"/>
</dbReference>
<protein>
    <recommendedName>
        <fullName evidence="6">Helicase</fullName>
    </recommendedName>
</protein>
<dbReference type="PROSITE" id="PS51194">
    <property type="entry name" value="HELICASE_CTER"/>
    <property type="match status" value="1"/>
</dbReference>
<dbReference type="KEGG" id="taqu:KDW03_03560"/>
<evidence type="ECO:0000313" key="5">
    <source>
        <dbReference type="Proteomes" id="UP001056539"/>
    </source>
</evidence>
<dbReference type="EMBL" id="CP073355">
    <property type="protein sequence ID" value="URA10892.1"/>
    <property type="molecule type" value="Genomic_DNA"/>
</dbReference>
<dbReference type="PROSITE" id="PS51192">
    <property type="entry name" value="HELICASE_ATP_BIND_1"/>
    <property type="match status" value="1"/>
</dbReference>
<dbReference type="InterPro" id="IPR014001">
    <property type="entry name" value="Helicase_ATP-bd"/>
</dbReference>
<dbReference type="InterPro" id="IPR049730">
    <property type="entry name" value="SNF2/RAD54-like_C"/>
</dbReference>
<reference evidence="4" key="1">
    <citation type="submission" date="2021-04" db="EMBL/GenBank/DDBJ databases">
        <authorList>
            <person name="Postec A."/>
        </authorList>
    </citation>
    <scope>NUCLEOTIDE SEQUENCE</scope>
    <source>
        <strain evidence="4">F1F22</strain>
    </source>
</reference>
<dbReference type="SUPFAM" id="SSF56024">
    <property type="entry name" value="Phospholipase D/nuclease"/>
    <property type="match status" value="1"/>
</dbReference>
<dbReference type="InterPro" id="IPR027417">
    <property type="entry name" value="P-loop_NTPase"/>
</dbReference>
<dbReference type="AlphaFoldDB" id="A0AAX3BF18"/>
<dbReference type="PANTHER" id="PTHR45766">
    <property type="entry name" value="DNA ANNEALING HELICASE AND ENDONUCLEASE ZRANB3 FAMILY MEMBER"/>
    <property type="match status" value="1"/>
</dbReference>
<gene>
    <name evidence="4" type="ORF">KDW03_03560</name>
</gene>
<sequence>MHTDLSFITNEQKQSLKERFNVLIKDTAFFDCLVGYFYLSGFHTIYPALEKTEKIRILIGIGTDSRTFQALQEKDSLNPESSSSPLSHPEVKGKIETLVKEEMENSEDTRSMEEGTKKFIEWINSGKLEIRVYPSQKIHAKIYIMTFREGDRDTGRVITGSSNFTQSGLVDNLEFNVELKNRSDYEFSRQKFEELWQKSVDVSERYVTTLKNETWLNQNISPYELYLKFLYEYFKDQLNQTGEIDMDYLPQNFRKLAYQQQAVLNAKKILLEYGGVFISDVVGLGKTYIAAMLAKQFDDRTLVIAPPFLIDKDNPGSWYNVFAYFNVSADYESIGKLDDLKDEKIEKYKIYRNIIIDEAHRFRTEQTITYENLAKICRGKRVILVTATPYNNSPRDILSLIKLFQNARKSTIPNVPDLESFFSRLENRLKNLDRKENYTRYIATVKENAREIRDRILKYLMVRRTRSEIEKYFSEDLKEQGLKFPRVEKPVPFFYELNEKEDKIFNETIQLLARKLTYARYTSMLYHKEEMDELTKQSQRNMGSFMKILLVKRLESSFFAFKKSIERFIHSYEMFLREYEKGSVYVSAKHINKIFEFLEEGDDKAIEKLLEEGKAEKYDSKDFKEELKKNLENDIAILRKIQDLWQNIDRDPKLLKFFSELDSNPVLQNNHLLIFTESKETAHYLYENLNKKYPGAVLLFTGDSNKSLRERVIENFDANAIHKKDTYRILIATEVLSEGVNLHRANVVINYDIPWNPTRMMQRVGRINRVDTPFDTIYTFNFFPTTQSNDHIKLREAAETKINAFLTLLGGDAELLTEGEPIGSHELFDRLTSQKTLEGDEDLQESELKYLNIIKDIRQKDPYLFDRIKKLPKKARTAKKYPEEVQKDAQDTPNHKELLFSPTQNACITYFRRGKLQKFFLVKSGEETAREIDFITAARILESTPDEKKITLPEERYDMLDKNKQAFLQETTEETSEPQKGGGRDSAYEIRRILKACLQNTQQLTEEQEAYLRKVLERLEEGAIIKSTIKKTLRALNNLSQDAENPLTVLNVLRSNISDHILKNHYAEENEDKDLPKKREVILSLYLTHE</sequence>
<dbReference type="InterPro" id="IPR025202">
    <property type="entry name" value="PLD-like_dom"/>
</dbReference>
<proteinExistence type="predicted"/>
<reference evidence="4" key="2">
    <citation type="submission" date="2022-06" db="EMBL/GenBank/DDBJ databases">
        <title>Thermospira aquatica gen. nov., sp. nov.</title>
        <authorList>
            <person name="Ben Ali Gam Z."/>
            <person name="Labat M."/>
        </authorList>
    </citation>
    <scope>NUCLEOTIDE SEQUENCE</scope>
    <source>
        <strain evidence="4">F1F22</strain>
    </source>
</reference>
<name>A0AAX3BF18_9SPIR</name>
<dbReference type="GO" id="GO:0005524">
    <property type="term" value="F:ATP binding"/>
    <property type="evidence" value="ECO:0007669"/>
    <property type="project" value="InterPro"/>
</dbReference>
<keyword evidence="5" id="KW-1185">Reference proteome</keyword>
<dbReference type="RefSeq" id="WP_271436021.1">
    <property type="nucleotide sequence ID" value="NZ_CP073355.1"/>
</dbReference>
<dbReference type="SUPFAM" id="SSF52540">
    <property type="entry name" value="P-loop containing nucleoside triphosphate hydrolases"/>
    <property type="match status" value="2"/>
</dbReference>
<evidence type="ECO:0000313" key="4">
    <source>
        <dbReference type="EMBL" id="URA10892.1"/>
    </source>
</evidence>
<dbReference type="Proteomes" id="UP001056539">
    <property type="component" value="Chromosome"/>
</dbReference>
<dbReference type="Pfam" id="PF00176">
    <property type="entry name" value="SNF2-rel_dom"/>
    <property type="match status" value="1"/>
</dbReference>
<evidence type="ECO:0000259" key="2">
    <source>
        <dbReference type="PROSITE" id="PS51192"/>
    </source>
</evidence>
<accession>A0AAX3BF18</accession>
<dbReference type="InterPro" id="IPR000330">
    <property type="entry name" value="SNF2_N"/>
</dbReference>
<dbReference type="SMART" id="SM00490">
    <property type="entry name" value="HELICc"/>
    <property type="match status" value="1"/>
</dbReference>
<dbReference type="CDD" id="cd09178">
    <property type="entry name" value="PLDc_N_Snf2_like"/>
    <property type="match status" value="1"/>
</dbReference>